<dbReference type="OrthoDB" id="207410at2759"/>
<proteinExistence type="predicted"/>
<feature type="region of interest" description="Disordered" evidence="1">
    <location>
        <begin position="93"/>
        <end position="136"/>
    </location>
</feature>
<evidence type="ECO:0000313" key="2">
    <source>
        <dbReference type="EMBL" id="CAH0375739.1"/>
    </source>
</evidence>
<accession>A0A8J2SYX7</accession>
<feature type="compositionally biased region" description="Basic and acidic residues" evidence="1">
    <location>
        <begin position="55"/>
        <end position="64"/>
    </location>
</feature>
<name>A0A8J2SYX7_9STRA</name>
<feature type="compositionally biased region" description="Pro residues" evidence="1">
    <location>
        <begin position="95"/>
        <end position="115"/>
    </location>
</feature>
<feature type="region of interest" description="Disordered" evidence="1">
    <location>
        <begin position="178"/>
        <end position="211"/>
    </location>
</feature>
<keyword evidence="3" id="KW-1185">Reference proteome</keyword>
<feature type="region of interest" description="Disordered" evidence="1">
    <location>
        <begin position="39"/>
        <end position="64"/>
    </location>
</feature>
<feature type="compositionally biased region" description="Pro residues" evidence="1">
    <location>
        <begin position="193"/>
        <end position="205"/>
    </location>
</feature>
<feature type="region of interest" description="Disordered" evidence="1">
    <location>
        <begin position="1274"/>
        <end position="1294"/>
    </location>
</feature>
<feature type="region of interest" description="Disordered" evidence="1">
    <location>
        <begin position="1154"/>
        <end position="1230"/>
    </location>
</feature>
<feature type="compositionally biased region" description="Basic and acidic residues" evidence="1">
    <location>
        <begin position="120"/>
        <end position="136"/>
    </location>
</feature>
<evidence type="ECO:0000313" key="3">
    <source>
        <dbReference type="Proteomes" id="UP000789595"/>
    </source>
</evidence>
<organism evidence="2 3">
    <name type="scientific">Pelagomonas calceolata</name>
    <dbReference type="NCBI Taxonomy" id="35677"/>
    <lineage>
        <taxon>Eukaryota</taxon>
        <taxon>Sar</taxon>
        <taxon>Stramenopiles</taxon>
        <taxon>Ochrophyta</taxon>
        <taxon>Pelagophyceae</taxon>
        <taxon>Pelagomonadales</taxon>
        <taxon>Pelagomonadaceae</taxon>
        <taxon>Pelagomonas</taxon>
    </lineage>
</organism>
<sequence length="1349" mass="150563">MTQRRGRLEGTFPDGETDDGTVAEGTFFEDASGFVSVRIGSWKPIPAHRKKQNKRPRDDDTAEHAVRRKLAKLWPDKFVLERLVYVHEPAAIAPEPEPPPPPLPDQRPSLPPPVVYDPQLPEHRRDRGTGARRTIADETHDELRVLVRQRDKILQVLAADQLPGARLLQNALLDVLGKDDSDDDDDVAATPPLEQPEPAPAPAPRVQPRERAGRALRVQIREAHRLLRLGKNTEAAAALDRLEAEGASADAKKHAGDSVITRRAKEIRDLVFKQGHLGTTRRIVEEFLDAPEMKLLLPAHLQQTSKDAETAKMMLQAAKAWVKGVMKTTGRRSDEDRNALLAGISALMPKGLFELKRGRSAMRALGLSHAITRQAVDARQDLEDRSKGWQRVHTSPHCDRLDTTPIDKWWHEQGSVPDNDNKHKISVFLGVDEDTNEEKYTIHYRRLQAGNDKDAWELFAKSDYAKQCQEKSKTEKCPLGTIPQLKAFVQARCPCIKKRGVGECDCDICTTIHSNLYPYHQQVLKWIGDGDTSTCACGGACGKWAEATQSMDALYGFLFCPAEHLKDYDIGDTPFKIIPKSCATGNCKHATPFDTSKACGVALRMAPLYKCPVLASDEDVRWKQWQPRYTGDNKETGVAMYQSEFVPTRGSRRKFLEFFQDKLGFYAEHHWRVEWTTQSLRRVELYRPPNTAVLHCDFASQLAIQRQHLQTCGRREYLNNCVGVIGYDLREVQLMRPKVKYSKERVPTPVQQQHVDCFFGFSPPGHKPDARYYNTVYQDMISYLKTGAVRHGEWFYNKQRLRGGDHSLPLPQGFTEMDPSAPFPRLDEVIEELDGCACQFACGTQYRAVATGLMEQGVVRRQLKLAEKHGKNVCDGVSNIPGTVLRSAIAADRAPPPGSRETVVFMAREHPTPSVPKADTNGMWNLSGIFYGHISHKVIEACHVPEATTFTGTRKCHDFVGLSCDKALLDGDAPIHARHDFCFCSPCGKRKFIDCKFRRRAGATMKKHSTKIKKVTTSTIQTQQGAFENWCKEMHNQKLLAVRVQDPKYTDDFWLAKPTGAAIVATENFIHANSDYEVGFMILPIKWYDIVSGKERTYTLLNDDVYIQANATVRLTGLKFSQHTNGSDYVDVVHPGPSGLSKMARAAERELRAWRYGGSDDNGSDDGSDDDEPEETRRPTRQPSYRPTYQPTDAGPTPRPPTPRPRPSSDCPALEPLPKDSPDCPDELDIAPCDTPGLGVGELCEGDGECGTDRKLDNCSNDEAQGADIYRIVGSTPNYQPTKKPTDGGGGGECRDDESWCYGDCSPNDCAYVGQKVKPDGTLARCKKKNTDGERSALEACPATCGTCP</sequence>
<feature type="region of interest" description="Disordered" evidence="1">
    <location>
        <begin position="1"/>
        <end position="23"/>
    </location>
</feature>
<feature type="compositionally biased region" description="Polar residues" evidence="1">
    <location>
        <begin position="1181"/>
        <end position="1191"/>
    </location>
</feature>
<dbReference type="Proteomes" id="UP000789595">
    <property type="component" value="Unassembled WGS sequence"/>
</dbReference>
<reference evidence="2" key="1">
    <citation type="submission" date="2021-11" db="EMBL/GenBank/DDBJ databases">
        <authorList>
            <consortium name="Genoscope - CEA"/>
            <person name="William W."/>
        </authorList>
    </citation>
    <scope>NUCLEOTIDE SEQUENCE</scope>
</reference>
<evidence type="ECO:0000256" key="1">
    <source>
        <dbReference type="SAM" id="MobiDB-lite"/>
    </source>
</evidence>
<dbReference type="EMBL" id="CAKKNE010000005">
    <property type="protein sequence ID" value="CAH0375739.1"/>
    <property type="molecule type" value="Genomic_DNA"/>
</dbReference>
<comment type="caution">
    <text evidence="2">The sequence shown here is derived from an EMBL/GenBank/DDBJ whole genome shotgun (WGS) entry which is preliminary data.</text>
</comment>
<feature type="compositionally biased region" description="Pro residues" evidence="1">
    <location>
        <begin position="1197"/>
        <end position="1206"/>
    </location>
</feature>
<protein>
    <submittedName>
        <fullName evidence="2">Uncharacterized protein</fullName>
    </submittedName>
</protein>
<feature type="compositionally biased region" description="Acidic residues" evidence="1">
    <location>
        <begin position="1162"/>
        <end position="1174"/>
    </location>
</feature>
<gene>
    <name evidence="2" type="ORF">PECAL_5P02780</name>
</gene>